<evidence type="ECO:0000313" key="3">
    <source>
        <dbReference type="Proteomes" id="UP001371224"/>
    </source>
</evidence>
<evidence type="ECO:0000313" key="2">
    <source>
        <dbReference type="EMBL" id="MEJ1087064.1"/>
    </source>
</evidence>
<keyword evidence="1" id="KW-0812">Transmembrane</keyword>
<evidence type="ECO:0000256" key="1">
    <source>
        <dbReference type="SAM" id="Phobius"/>
    </source>
</evidence>
<dbReference type="Proteomes" id="UP001371224">
    <property type="component" value="Unassembled WGS sequence"/>
</dbReference>
<accession>A0ABU8L8E6</accession>
<dbReference type="RefSeq" id="WP_337330737.1">
    <property type="nucleotide sequence ID" value="NZ_JBBDGM010000001.1"/>
</dbReference>
<keyword evidence="3" id="KW-1185">Reference proteome</keyword>
<dbReference type="EMBL" id="JBBDGM010000001">
    <property type="protein sequence ID" value="MEJ1087064.1"/>
    <property type="molecule type" value="Genomic_DNA"/>
</dbReference>
<name>A0ABU8L8E6_9MICO</name>
<keyword evidence="1" id="KW-1133">Transmembrane helix</keyword>
<organism evidence="2 3">
    <name type="scientific">Microbacterium bandirmense</name>
    <dbReference type="NCBI Taxonomy" id="3122050"/>
    <lineage>
        <taxon>Bacteria</taxon>
        <taxon>Bacillati</taxon>
        <taxon>Actinomycetota</taxon>
        <taxon>Actinomycetes</taxon>
        <taxon>Micrococcales</taxon>
        <taxon>Microbacteriaceae</taxon>
        <taxon>Microbacterium</taxon>
    </lineage>
</organism>
<proteinExistence type="predicted"/>
<keyword evidence="1" id="KW-0472">Membrane</keyword>
<protein>
    <recommendedName>
        <fullName evidence="4">DUF1640 domain-containing protein</fullName>
    </recommendedName>
</protein>
<reference evidence="2 3" key="1">
    <citation type="submission" date="2024-02" db="EMBL/GenBank/DDBJ databases">
        <authorList>
            <person name="Saticioglu I.B."/>
        </authorList>
    </citation>
    <scope>NUCLEOTIDE SEQUENCE [LARGE SCALE GENOMIC DNA]</scope>
    <source>
        <strain evidence="2 3">Mu-80</strain>
    </source>
</reference>
<gene>
    <name evidence="2" type="ORF">WDU99_01890</name>
</gene>
<evidence type="ECO:0008006" key="4">
    <source>
        <dbReference type="Google" id="ProtNLM"/>
    </source>
</evidence>
<comment type="caution">
    <text evidence="2">The sequence shown here is derived from an EMBL/GenBank/DDBJ whole genome shotgun (WGS) entry which is preliminary data.</text>
</comment>
<feature type="transmembrane region" description="Helical" evidence="1">
    <location>
        <begin position="92"/>
        <end position="116"/>
    </location>
</feature>
<sequence>MEPDIREALSDIKTDVRDGFKGVNERIDNMVTKGEFTATVARLDAQHETLRRDFSAHDTEAATRATQARADDQAVRAELRTELDGFRVTTRWAIGLSVAGAGVLYTIVSLVVTTLIP</sequence>